<dbReference type="PANTHER" id="PTHR39200">
    <property type="entry name" value="HYPOTHETICAL EXPORTED PROTEIN"/>
    <property type="match status" value="1"/>
</dbReference>
<gene>
    <name evidence="3" type="ORF">QWJ38_13965</name>
</gene>
<dbReference type="Proteomes" id="UP001228044">
    <property type="component" value="Unassembled WGS sequence"/>
</dbReference>
<organism evidence="3 4">
    <name type="scientific">Roseateles violae</name>
    <dbReference type="NCBI Taxonomy" id="3058042"/>
    <lineage>
        <taxon>Bacteria</taxon>
        <taxon>Pseudomonadati</taxon>
        <taxon>Pseudomonadota</taxon>
        <taxon>Betaproteobacteria</taxon>
        <taxon>Burkholderiales</taxon>
        <taxon>Sphaerotilaceae</taxon>
        <taxon>Roseateles</taxon>
    </lineage>
</organism>
<dbReference type="InterPro" id="IPR021255">
    <property type="entry name" value="DUF2807"/>
</dbReference>
<evidence type="ECO:0000313" key="3">
    <source>
        <dbReference type="EMBL" id="MDN3921396.1"/>
    </source>
</evidence>
<keyword evidence="1" id="KW-0732">Signal</keyword>
<evidence type="ECO:0000259" key="2">
    <source>
        <dbReference type="Pfam" id="PF10988"/>
    </source>
</evidence>
<dbReference type="RefSeq" id="WP_290359691.1">
    <property type="nucleotide sequence ID" value="NZ_JAUHHC010000003.1"/>
</dbReference>
<dbReference type="Pfam" id="PF10988">
    <property type="entry name" value="DUF2807"/>
    <property type="match status" value="1"/>
</dbReference>
<sequence>MSNKQRRLLIIATAALLAGAGSAQAWSWNASGERINGSGEAGSEVREVGVFDGISTSGGFKVLIRQGASNRLELKADNNLLAYFETKVVEGSKGRVLEVSPKRGYNLHTTITPQLVLDMPQLRSISIAGSGDIKVEAMKTPAVEASISGSGNIIFDKLESERLGLKVSGSGDVVAAGRTQQLSVSVAGSGDVKARALEADEVKVSIAGSGDAKVTAVKKLNVSIAGSGDVSYAGSPEISMSVAGSGKVKKLDK</sequence>
<name>A0ABT8DTK0_9BURK</name>
<dbReference type="EMBL" id="JAUHHC010000003">
    <property type="protein sequence ID" value="MDN3921396.1"/>
    <property type="molecule type" value="Genomic_DNA"/>
</dbReference>
<accession>A0ABT8DTK0</accession>
<proteinExistence type="predicted"/>
<evidence type="ECO:0000313" key="4">
    <source>
        <dbReference type="Proteomes" id="UP001228044"/>
    </source>
</evidence>
<keyword evidence="4" id="KW-1185">Reference proteome</keyword>
<protein>
    <submittedName>
        <fullName evidence="3">Head GIN domain-containing protein</fullName>
    </submittedName>
</protein>
<dbReference type="Gene3D" id="2.160.20.120">
    <property type="match status" value="1"/>
</dbReference>
<feature type="domain" description="Putative auto-transporter adhesin head GIN" evidence="2">
    <location>
        <begin position="51"/>
        <end position="236"/>
    </location>
</feature>
<dbReference type="PANTHER" id="PTHR39200:SF1">
    <property type="entry name" value="AUTO-TRANSPORTER ADHESIN HEAD GIN DOMAIN-CONTAINING PROTEIN-RELATED"/>
    <property type="match status" value="1"/>
</dbReference>
<feature type="chain" id="PRO_5045133695" evidence="1">
    <location>
        <begin position="26"/>
        <end position="253"/>
    </location>
</feature>
<reference evidence="3 4" key="1">
    <citation type="submission" date="2023-06" db="EMBL/GenBank/DDBJ databases">
        <title>Pelomonas sp. PFR6 16S ribosomal RNA gene Genome sequencing and assembly.</title>
        <authorList>
            <person name="Woo H."/>
        </authorList>
    </citation>
    <scope>NUCLEOTIDE SEQUENCE [LARGE SCALE GENOMIC DNA]</scope>
    <source>
        <strain evidence="3 4">PFR6</strain>
    </source>
</reference>
<comment type="caution">
    <text evidence="3">The sequence shown here is derived from an EMBL/GenBank/DDBJ whole genome shotgun (WGS) entry which is preliminary data.</text>
</comment>
<feature type="signal peptide" evidence="1">
    <location>
        <begin position="1"/>
        <end position="25"/>
    </location>
</feature>
<evidence type="ECO:0000256" key="1">
    <source>
        <dbReference type="SAM" id="SignalP"/>
    </source>
</evidence>